<dbReference type="KEGG" id="shs:STEHIDRAFT_45631"/>
<name>R7RX43_STEHR</name>
<reference evidence="3" key="1">
    <citation type="journal article" date="2012" name="Science">
        <title>The Paleozoic origin of enzymatic lignin decomposition reconstructed from 31 fungal genomes.</title>
        <authorList>
            <person name="Floudas D."/>
            <person name="Binder M."/>
            <person name="Riley R."/>
            <person name="Barry K."/>
            <person name="Blanchette R.A."/>
            <person name="Henrissat B."/>
            <person name="Martinez A.T."/>
            <person name="Otillar R."/>
            <person name="Spatafora J.W."/>
            <person name="Yadav J.S."/>
            <person name="Aerts A."/>
            <person name="Benoit I."/>
            <person name="Boyd A."/>
            <person name="Carlson A."/>
            <person name="Copeland A."/>
            <person name="Coutinho P.M."/>
            <person name="de Vries R.P."/>
            <person name="Ferreira P."/>
            <person name="Findley K."/>
            <person name="Foster B."/>
            <person name="Gaskell J."/>
            <person name="Glotzer D."/>
            <person name="Gorecki P."/>
            <person name="Heitman J."/>
            <person name="Hesse C."/>
            <person name="Hori C."/>
            <person name="Igarashi K."/>
            <person name="Jurgens J.A."/>
            <person name="Kallen N."/>
            <person name="Kersten P."/>
            <person name="Kohler A."/>
            <person name="Kuees U."/>
            <person name="Kumar T.K.A."/>
            <person name="Kuo A."/>
            <person name="LaButti K."/>
            <person name="Larrondo L.F."/>
            <person name="Lindquist E."/>
            <person name="Ling A."/>
            <person name="Lombard V."/>
            <person name="Lucas S."/>
            <person name="Lundell T."/>
            <person name="Martin R."/>
            <person name="McLaughlin D.J."/>
            <person name="Morgenstern I."/>
            <person name="Morin E."/>
            <person name="Murat C."/>
            <person name="Nagy L.G."/>
            <person name="Nolan M."/>
            <person name="Ohm R.A."/>
            <person name="Patyshakuliyeva A."/>
            <person name="Rokas A."/>
            <person name="Ruiz-Duenas F.J."/>
            <person name="Sabat G."/>
            <person name="Salamov A."/>
            <person name="Samejima M."/>
            <person name="Schmutz J."/>
            <person name="Slot J.C."/>
            <person name="St John F."/>
            <person name="Stenlid J."/>
            <person name="Sun H."/>
            <person name="Sun S."/>
            <person name="Syed K."/>
            <person name="Tsang A."/>
            <person name="Wiebenga A."/>
            <person name="Young D."/>
            <person name="Pisabarro A."/>
            <person name="Eastwood D.C."/>
            <person name="Martin F."/>
            <person name="Cullen D."/>
            <person name="Grigoriev I.V."/>
            <person name="Hibbett D.S."/>
        </authorList>
    </citation>
    <scope>NUCLEOTIDE SEQUENCE [LARGE SCALE GENOMIC DNA]</scope>
    <source>
        <strain evidence="3">FP-91666</strain>
    </source>
</reference>
<feature type="non-terminal residue" evidence="2">
    <location>
        <position position="318"/>
    </location>
</feature>
<organism evidence="2 3">
    <name type="scientific">Stereum hirsutum (strain FP-91666)</name>
    <name type="common">White-rot fungus</name>
    <dbReference type="NCBI Taxonomy" id="721885"/>
    <lineage>
        <taxon>Eukaryota</taxon>
        <taxon>Fungi</taxon>
        <taxon>Dikarya</taxon>
        <taxon>Basidiomycota</taxon>
        <taxon>Agaricomycotina</taxon>
        <taxon>Agaricomycetes</taxon>
        <taxon>Russulales</taxon>
        <taxon>Stereaceae</taxon>
        <taxon>Stereum</taxon>
    </lineage>
</organism>
<dbReference type="OMA" id="WHEHTET"/>
<feature type="domain" description="Helitron helicase-like" evidence="1">
    <location>
        <begin position="19"/>
        <end position="47"/>
    </location>
</feature>
<gene>
    <name evidence="2" type="ORF">STEHIDRAFT_45631</name>
</gene>
<keyword evidence="3" id="KW-1185">Reference proteome</keyword>
<protein>
    <recommendedName>
        <fullName evidence="1">Helitron helicase-like domain-containing protein</fullName>
    </recommendedName>
</protein>
<dbReference type="Proteomes" id="UP000053927">
    <property type="component" value="Unassembled WGS sequence"/>
</dbReference>
<evidence type="ECO:0000313" key="2">
    <source>
        <dbReference type="EMBL" id="EIM79425.1"/>
    </source>
</evidence>
<dbReference type="eggNOG" id="ENOG502S8MM">
    <property type="taxonomic scope" value="Eukaryota"/>
</dbReference>
<dbReference type="EMBL" id="JH687405">
    <property type="protein sequence ID" value="EIM79425.1"/>
    <property type="molecule type" value="Genomic_DNA"/>
</dbReference>
<dbReference type="RefSeq" id="XP_007311477.1">
    <property type="nucleotide sequence ID" value="XM_007311415.1"/>
</dbReference>
<evidence type="ECO:0000259" key="1">
    <source>
        <dbReference type="Pfam" id="PF14214"/>
    </source>
</evidence>
<sequence>MKAFVSAVLGYDPKQKNTDGGILGTVKAYYGCVEAQGRGTLHCHMLIWVEGGLNPNELKSKLMNDDEQGFKARLIAFLNDTISTCIPPDPGPETSTLSSVVNPCSVRGIPASLTGDARDQALQKDRHCLAKKCQSHRHTNTCYKLWKGFPNPRECRFALDPESFQAETSVDPDTGEICHQCLDGMVNNFNMTILECVRCNMDIKFIGSGAAAKAILYYISDYISKQQLKAHVAYAALDLAVSKLGDYDPSEDILDKRAKALLQKCAYAMLSSQELSSQQVCAYLMETGDKYTSHKYSNLYWTSFEGIIESERPSPECY</sequence>
<dbReference type="AlphaFoldDB" id="R7RX43"/>
<dbReference type="Pfam" id="PF14214">
    <property type="entry name" value="Helitron_like_N"/>
    <property type="match status" value="1"/>
</dbReference>
<evidence type="ECO:0000313" key="3">
    <source>
        <dbReference type="Proteomes" id="UP000053927"/>
    </source>
</evidence>
<proteinExistence type="predicted"/>
<dbReference type="OrthoDB" id="10007484at2759"/>
<dbReference type="InterPro" id="IPR025476">
    <property type="entry name" value="Helitron_helicase-like"/>
</dbReference>
<accession>R7RX43</accession>
<dbReference type="GeneID" id="18804708"/>